<dbReference type="OrthoDB" id="5918597at2759"/>
<dbReference type="PANTHER" id="PTHR24252">
    <property type="entry name" value="ACROSIN-RELATED"/>
    <property type="match status" value="1"/>
</dbReference>
<comment type="similarity">
    <text evidence="4">Belongs to the peptidase S1 family. CLIP subfamily.</text>
</comment>
<organism evidence="8 9">
    <name type="scientific">Pogonomyrmex barbatus</name>
    <name type="common">red harvester ant</name>
    <dbReference type="NCBI Taxonomy" id="144034"/>
    <lineage>
        <taxon>Eukaryota</taxon>
        <taxon>Metazoa</taxon>
        <taxon>Ecdysozoa</taxon>
        <taxon>Arthropoda</taxon>
        <taxon>Hexapoda</taxon>
        <taxon>Insecta</taxon>
        <taxon>Pterygota</taxon>
        <taxon>Neoptera</taxon>
        <taxon>Endopterygota</taxon>
        <taxon>Hymenoptera</taxon>
        <taxon>Apocrita</taxon>
        <taxon>Aculeata</taxon>
        <taxon>Formicoidea</taxon>
        <taxon>Formicidae</taxon>
        <taxon>Myrmicinae</taxon>
        <taxon>Pogonomyrmex</taxon>
    </lineage>
</organism>
<evidence type="ECO:0000256" key="4">
    <source>
        <dbReference type="ARBA" id="ARBA00024195"/>
    </source>
</evidence>
<sequence length="345" mass="39059">MTHAGIYRFVLFSLLCIFQCCRCLPADFQNITNPAAVGSSEWEARLQHAELHKFLENVPRVSLRNKRLVNLGPGTLSKQVRHSHQACIAPGNRSGHCKHFSGCVLEEFRPNSARFMEYMCIIEQTYIGVCCPDSIATARSEKTFHDDLASTLPAIASLDDDGEEWDETQENKDENGPSTNKANGETDLRKDAISGKQETRKPRRPRGCGTTARTTTRVAGGKPADPKEWPWMVALLRQGAIQYCGGVLITDRHVLTAAHCVYRYKPRDITVRLGEYDFTTSEETRAMDFMVSEIRMHRDFKQNTYENDIAIIKIHRPTVFNSYIWPICLPPIQQSFEHKNAIVIG</sequence>
<evidence type="ECO:0000256" key="3">
    <source>
        <dbReference type="ARBA" id="ARBA00023180"/>
    </source>
</evidence>
<dbReference type="KEGG" id="pbar:105433194"/>
<evidence type="ECO:0000256" key="5">
    <source>
        <dbReference type="SAM" id="MobiDB-lite"/>
    </source>
</evidence>
<keyword evidence="2" id="KW-1015">Disulfide bond</keyword>
<dbReference type="PROSITE" id="PS00134">
    <property type="entry name" value="TRYPSIN_HIS"/>
    <property type="match status" value="1"/>
</dbReference>
<dbReference type="PRINTS" id="PR00722">
    <property type="entry name" value="CHYMOTRYPSIN"/>
</dbReference>
<evidence type="ECO:0000256" key="2">
    <source>
        <dbReference type="ARBA" id="ARBA00023157"/>
    </source>
</evidence>
<keyword evidence="8" id="KW-1185">Reference proteome</keyword>
<dbReference type="GeneID" id="105433194"/>
<feature type="compositionally biased region" description="Acidic residues" evidence="5">
    <location>
        <begin position="158"/>
        <end position="168"/>
    </location>
</feature>
<dbReference type="InterPro" id="IPR022700">
    <property type="entry name" value="CLIP"/>
</dbReference>
<keyword evidence="1 6" id="KW-0732">Signal</keyword>
<dbReference type="SUPFAM" id="SSF50494">
    <property type="entry name" value="Trypsin-like serine proteases"/>
    <property type="match status" value="1"/>
</dbReference>
<dbReference type="CDD" id="cd00190">
    <property type="entry name" value="Tryp_SPc"/>
    <property type="match status" value="1"/>
</dbReference>
<dbReference type="Gene3D" id="2.40.10.10">
    <property type="entry name" value="Trypsin-like serine proteases"/>
    <property type="match status" value="1"/>
</dbReference>
<feature type="compositionally biased region" description="Low complexity" evidence="5">
    <location>
        <begin position="207"/>
        <end position="221"/>
    </location>
</feature>
<dbReference type="FunFam" id="2.40.10.10:FF:000028">
    <property type="entry name" value="Serine protease easter"/>
    <property type="match status" value="1"/>
</dbReference>
<evidence type="ECO:0000256" key="6">
    <source>
        <dbReference type="SAM" id="SignalP"/>
    </source>
</evidence>
<dbReference type="AlphaFoldDB" id="A0A6I9WRY6"/>
<dbReference type="PROSITE" id="PS50240">
    <property type="entry name" value="TRYPSIN_DOM"/>
    <property type="match status" value="1"/>
</dbReference>
<feature type="signal peptide" evidence="6">
    <location>
        <begin position="1"/>
        <end position="23"/>
    </location>
</feature>
<evidence type="ECO:0000256" key="1">
    <source>
        <dbReference type="ARBA" id="ARBA00022729"/>
    </source>
</evidence>
<proteinExistence type="inferred from homology"/>
<gene>
    <name evidence="9" type="primary">LOC105433194</name>
</gene>
<feature type="domain" description="Peptidase S1" evidence="7">
    <location>
        <begin position="218"/>
        <end position="345"/>
    </location>
</feature>
<dbReference type="SMART" id="SM00680">
    <property type="entry name" value="CLIP"/>
    <property type="match status" value="1"/>
</dbReference>
<dbReference type="InterPro" id="IPR043504">
    <property type="entry name" value="Peptidase_S1_PA_chymotrypsin"/>
</dbReference>
<evidence type="ECO:0000259" key="7">
    <source>
        <dbReference type="PROSITE" id="PS50240"/>
    </source>
</evidence>
<dbReference type="InterPro" id="IPR018114">
    <property type="entry name" value="TRYPSIN_HIS"/>
</dbReference>
<protein>
    <submittedName>
        <fullName evidence="9">LOW QUALITY PROTEIN: transmembrane protease serine 6-like</fullName>
    </submittedName>
</protein>
<feature type="region of interest" description="Disordered" evidence="5">
    <location>
        <begin position="157"/>
        <end position="223"/>
    </location>
</feature>
<dbReference type="InterPro" id="IPR001254">
    <property type="entry name" value="Trypsin_dom"/>
</dbReference>
<dbReference type="SMART" id="SM00020">
    <property type="entry name" value="Tryp_SPc"/>
    <property type="match status" value="1"/>
</dbReference>
<dbReference type="InterPro" id="IPR001314">
    <property type="entry name" value="Peptidase_S1A"/>
</dbReference>
<evidence type="ECO:0000313" key="9">
    <source>
        <dbReference type="RefSeq" id="XP_011646667.1"/>
    </source>
</evidence>
<feature type="compositionally biased region" description="Basic and acidic residues" evidence="5">
    <location>
        <begin position="184"/>
        <end position="200"/>
    </location>
</feature>
<dbReference type="InterPro" id="IPR009003">
    <property type="entry name" value="Peptidase_S1_PA"/>
</dbReference>
<feature type="chain" id="PRO_5026658736" evidence="6">
    <location>
        <begin position="24"/>
        <end position="345"/>
    </location>
</feature>
<dbReference type="Proteomes" id="UP000504615">
    <property type="component" value="Unplaced"/>
</dbReference>
<dbReference type="GO" id="GO:0004252">
    <property type="term" value="F:serine-type endopeptidase activity"/>
    <property type="evidence" value="ECO:0007669"/>
    <property type="project" value="InterPro"/>
</dbReference>
<evidence type="ECO:0000313" key="8">
    <source>
        <dbReference type="Proteomes" id="UP000504615"/>
    </source>
</evidence>
<dbReference type="Pfam" id="PF00089">
    <property type="entry name" value="Trypsin"/>
    <property type="match status" value="1"/>
</dbReference>
<dbReference type="RefSeq" id="XP_011646667.1">
    <property type="nucleotide sequence ID" value="XM_011648365.2"/>
</dbReference>
<name>A0A6I9WRY6_9HYME</name>
<dbReference type="GO" id="GO:0006508">
    <property type="term" value="P:proteolysis"/>
    <property type="evidence" value="ECO:0007669"/>
    <property type="project" value="InterPro"/>
</dbReference>
<reference evidence="9" key="1">
    <citation type="submission" date="2025-08" db="UniProtKB">
        <authorList>
            <consortium name="RefSeq"/>
        </authorList>
    </citation>
    <scope>IDENTIFICATION</scope>
</reference>
<dbReference type="PANTHER" id="PTHR24252:SF7">
    <property type="entry name" value="HYALIN"/>
    <property type="match status" value="1"/>
</dbReference>
<keyword evidence="3" id="KW-0325">Glycoprotein</keyword>
<accession>A0A6I9WRY6</accession>